<accession>A0A936ZP76</accession>
<dbReference type="CDD" id="cd00293">
    <property type="entry name" value="USP-like"/>
    <property type="match status" value="1"/>
</dbReference>
<sequence length="261" mass="29740">MDSTKYRMLALTDLSKSSMTILKNAAQLAKAIGGKIEVFYVKAPADVVNYENQFSAIRAIQEDSRRAQKRLKTMVRKIEKEENIKITFQIAYGNIKNAIQEKISKTKPDIVLLGRRKSKLVNFLSNGITKFLLNECPANVLIAGEDDKFYSYDDTSLGVYGDVLQKDGIEIINDLNQKNSNPIRFFSIRNTKNTKKNIPQHRNTKEKVSYIFSEGTNALDGITSYVSRTNMQLFCISRKHQIKSSLQQMVYKLDIPVLILE</sequence>
<dbReference type="Gene3D" id="3.40.50.620">
    <property type="entry name" value="HUPs"/>
    <property type="match status" value="1"/>
</dbReference>
<dbReference type="PANTHER" id="PTHR46268:SF6">
    <property type="entry name" value="UNIVERSAL STRESS PROTEIN UP12"/>
    <property type="match status" value="1"/>
</dbReference>
<organism evidence="4 5">
    <name type="scientific">Aquimarina mytili</name>
    <dbReference type="NCBI Taxonomy" id="874423"/>
    <lineage>
        <taxon>Bacteria</taxon>
        <taxon>Pseudomonadati</taxon>
        <taxon>Bacteroidota</taxon>
        <taxon>Flavobacteriia</taxon>
        <taxon>Flavobacteriales</taxon>
        <taxon>Flavobacteriaceae</taxon>
        <taxon>Aquimarina</taxon>
    </lineage>
</organism>
<dbReference type="RefSeq" id="WP_201917355.1">
    <property type="nucleotide sequence ID" value="NZ_BAABAX010000023.1"/>
</dbReference>
<evidence type="ECO:0000313" key="5">
    <source>
        <dbReference type="Proteomes" id="UP000651057"/>
    </source>
</evidence>
<dbReference type="Pfam" id="PF00582">
    <property type="entry name" value="Usp"/>
    <property type="match status" value="1"/>
</dbReference>
<dbReference type="InterPro" id="IPR006016">
    <property type="entry name" value="UspA"/>
</dbReference>
<evidence type="ECO:0000259" key="3">
    <source>
        <dbReference type="Pfam" id="PF00582"/>
    </source>
</evidence>
<dbReference type="AlphaFoldDB" id="A0A936ZP76"/>
<evidence type="ECO:0000256" key="1">
    <source>
        <dbReference type="ARBA" id="ARBA00008791"/>
    </source>
</evidence>
<gene>
    <name evidence="4" type="ORF">JJQ60_05060</name>
</gene>
<evidence type="ECO:0000256" key="2">
    <source>
        <dbReference type="SAM" id="Coils"/>
    </source>
</evidence>
<dbReference type="Proteomes" id="UP000651057">
    <property type="component" value="Unassembled WGS sequence"/>
</dbReference>
<protein>
    <submittedName>
        <fullName evidence="4">Universal stress protein</fullName>
    </submittedName>
</protein>
<feature type="domain" description="UspA" evidence="3">
    <location>
        <begin position="7"/>
        <end position="142"/>
    </location>
</feature>
<dbReference type="InterPro" id="IPR014729">
    <property type="entry name" value="Rossmann-like_a/b/a_fold"/>
</dbReference>
<feature type="coiled-coil region" evidence="2">
    <location>
        <begin position="57"/>
        <end position="84"/>
    </location>
</feature>
<dbReference type="SUPFAM" id="SSF52402">
    <property type="entry name" value="Adenine nucleotide alpha hydrolases-like"/>
    <property type="match status" value="1"/>
</dbReference>
<evidence type="ECO:0000313" key="4">
    <source>
        <dbReference type="EMBL" id="MBL0682877.1"/>
    </source>
</evidence>
<keyword evidence="5" id="KW-1185">Reference proteome</keyword>
<name>A0A936ZP76_9FLAO</name>
<keyword evidence="2" id="KW-0175">Coiled coil</keyword>
<dbReference type="EMBL" id="JAERQJ010000002">
    <property type="protein sequence ID" value="MBL0682877.1"/>
    <property type="molecule type" value="Genomic_DNA"/>
</dbReference>
<reference evidence="4" key="1">
    <citation type="submission" date="2021-01" db="EMBL/GenBank/DDBJ databases">
        <authorList>
            <person name="Zhong Y.L."/>
        </authorList>
    </citation>
    <scope>NUCLEOTIDE SEQUENCE</scope>
    <source>
        <strain evidence="4">KCTC 23302</strain>
    </source>
</reference>
<comment type="caution">
    <text evidence="4">The sequence shown here is derived from an EMBL/GenBank/DDBJ whole genome shotgun (WGS) entry which is preliminary data.</text>
</comment>
<comment type="similarity">
    <text evidence="1">Belongs to the universal stress protein A family.</text>
</comment>
<dbReference type="PANTHER" id="PTHR46268">
    <property type="entry name" value="STRESS RESPONSE PROTEIN NHAX"/>
    <property type="match status" value="1"/>
</dbReference>
<proteinExistence type="inferred from homology"/>